<dbReference type="OrthoDB" id="4774651at2759"/>
<evidence type="ECO:0000313" key="1">
    <source>
        <dbReference type="EMBL" id="KAJ5385717.1"/>
    </source>
</evidence>
<proteinExistence type="predicted"/>
<evidence type="ECO:0000313" key="2">
    <source>
        <dbReference type="Proteomes" id="UP001147747"/>
    </source>
</evidence>
<dbReference type="Proteomes" id="UP001147747">
    <property type="component" value="Unassembled WGS sequence"/>
</dbReference>
<accession>A0A9X0B2G5</accession>
<dbReference type="EMBL" id="JAPZBU010000009">
    <property type="protein sequence ID" value="KAJ5385717.1"/>
    <property type="molecule type" value="Genomic_DNA"/>
</dbReference>
<organism evidence="1 2">
    <name type="scientific">Penicillium cosmopolitanum</name>
    <dbReference type="NCBI Taxonomy" id="1131564"/>
    <lineage>
        <taxon>Eukaryota</taxon>
        <taxon>Fungi</taxon>
        <taxon>Dikarya</taxon>
        <taxon>Ascomycota</taxon>
        <taxon>Pezizomycotina</taxon>
        <taxon>Eurotiomycetes</taxon>
        <taxon>Eurotiomycetidae</taxon>
        <taxon>Eurotiales</taxon>
        <taxon>Aspergillaceae</taxon>
        <taxon>Penicillium</taxon>
    </lineage>
</organism>
<reference evidence="1" key="2">
    <citation type="journal article" date="2023" name="IMA Fungus">
        <title>Comparative genomic study of the Penicillium genus elucidates a diverse pangenome and 15 lateral gene transfer events.</title>
        <authorList>
            <person name="Petersen C."/>
            <person name="Sorensen T."/>
            <person name="Nielsen M.R."/>
            <person name="Sondergaard T.E."/>
            <person name="Sorensen J.L."/>
            <person name="Fitzpatrick D.A."/>
            <person name="Frisvad J.C."/>
            <person name="Nielsen K.L."/>
        </authorList>
    </citation>
    <scope>NUCLEOTIDE SEQUENCE</scope>
    <source>
        <strain evidence="1">IBT 29677</strain>
    </source>
</reference>
<dbReference type="RefSeq" id="XP_056483515.1">
    <property type="nucleotide sequence ID" value="XM_056632895.1"/>
</dbReference>
<keyword evidence="2" id="KW-1185">Reference proteome</keyword>
<sequence>MQKKPELKEYVQKIYTDDGIMVICLFPAQAKLLQSSDSFEVDMAYKRVKDSGIREVVFTNLDSTYGYYLLFKQTLIRPLVVFCHVHFKRGIIQAIERANGCRDGIYEAMEQVLYVDDRDSYFAILHDLIGMDI</sequence>
<gene>
    <name evidence="1" type="ORF">N7509_008258</name>
</gene>
<comment type="caution">
    <text evidence="1">The sequence shown here is derived from an EMBL/GenBank/DDBJ whole genome shotgun (WGS) entry which is preliminary data.</text>
</comment>
<dbReference type="GeneID" id="81371875"/>
<dbReference type="AlphaFoldDB" id="A0A9X0B2G5"/>
<protein>
    <submittedName>
        <fullName evidence="1">Uncharacterized protein</fullName>
    </submittedName>
</protein>
<name>A0A9X0B2G5_9EURO</name>
<reference evidence="1" key="1">
    <citation type="submission" date="2022-12" db="EMBL/GenBank/DDBJ databases">
        <authorList>
            <person name="Petersen C."/>
        </authorList>
    </citation>
    <scope>NUCLEOTIDE SEQUENCE</scope>
    <source>
        <strain evidence="1">IBT 29677</strain>
    </source>
</reference>